<sequence>MRILGSGVRRTGRWGGGGQADSSAPPLSPLHPQLKHPLLPLSGSQPVAPATPRGRPPRALAGLDPACQLRSLPLQVKELGLGYASDETIVFRYCAGRCPRARTQHALILARLLQGQAEWHGLGEPCCRPTGYEDVAFLDNQHHWHHLPQLSAGGCSCVG</sequence>
<dbReference type="HOGENOM" id="CLU_102221_3_0_1"/>
<evidence type="ECO:0000256" key="1">
    <source>
        <dbReference type="ARBA" id="ARBA00004613"/>
    </source>
</evidence>
<accession>F7EWB5</accession>
<evidence type="ECO:0000256" key="3">
    <source>
        <dbReference type="ARBA" id="ARBA00022525"/>
    </source>
</evidence>
<dbReference type="InterPro" id="IPR043401">
    <property type="entry name" value="GDNF_fam"/>
</dbReference>
<evidence type="ECO:0000256" key="6">
    <source>
        <dbReference type="ARBA" id="ARBA00023157"/>
    </source>
</evidence>
<dbReference type="OMA" id="WHNAPCC"/>
<dbReference type="InParanoid" id="F7EWB5"/>
<evidence type="ECO:0000256" key="8">
    <source>
        <dbReference type="SAM" id="MobiDB-lite"/>
    </source>
</evidence>
<dbReference type="InterPro" id="IPR029034">
    <property type="entry name" value="Cystine-knot_cytokine"/>
</dbReference>
<feature type="region of interest" description="Disordered" evidence="8">
    <location>
        <begin position="1"/>
        <end position="60"/>
    </location>
</feature>
<feature type="compositionally biased region" description="Low complexity" evidence="8">
    <location>
        <begin position="30"/>
        <end position="60"/>
    </location>
</feature>
<dbReference type="eggNOG" id="ENOG502S9IE">
    <property type="taxonomic scope" value="Eukaryota"/>
</dbReference>
<dbReference type="GO" id="GO:0007422">
    <property type="term" value="P:peripheral nervous system development"/>
    <property type="evidence" value="ECO:0000318"/>
    <property type="project" value="GO_Central"/>
</dbReference>
<proteinExistence type="inferred from homology"/>
<dbReference type="Gene3D" id="2.10.90.10">
    <property type="entry name" value="Cystine-knot cytokines"/>
    <property type="match status" value="1"/>
</dbReference>
<reference evidence="10" key="3">
    <citation type="submission" date="2025-09" db="UniProtKB">
        <authorList>
            <consortium name="Ensembl"/>
        </authorList>
    </citation>
    <scope>IDENTIFICATION</scope>
    <source>
        <strain evidence="10">Glennie</strain>
    </source>
</reference>
<dbReference type="GO" id="GO:0030971">
    <property type="term" value="F:receptor tyrosine kinase binding"/>
    <property type="evidence" value="ECO:0007669"/>
    <property type="project" value="InterPro"/>
</dbReference>
<dbReference type="GeneTree" id="ENSGT00950000182993"/>
<dbReference type="PROSITE" id="PS51362">
    <property type="entry name" value="TGF_BETA_2"/>
    <property type="match status" value="1"/>
</dbReference>
<evidence type="ECO:0000256" key="4">
    <source>
        <dbReference type="ARBA" id="ARBA00022729"/>
    </source>
</evidence>
<protein>
    <recommendedName>
        <fullName evidence="9">TGF-beta family profile domain-containing protein</fullName>
    </recommendedName>
</protein>
<keyword evidence="4" id="KW-0732">Signal</keyword>
<dbReference type="Ensembl" id="ENSOANT00000000975.2">
    <property type="protein sequence ID" value="ENSOANP00000000974.2"/>
    <property type="gene ID" value="ENSOANG00000000620.2"/>
</dbReference>
<dbReference type="InterPro" id="IPR001839">
    <property type="entry name" value="TGF-b_C"/>
</dbReference>
<dbReference type="Bgee" id="ENSOANG00000000620">
    <property type="expression patterns" value="Expressed in heart and 7 other cell types or tissues"/>
</dbReference>
<keyword evidence="6" id="KW-1015">Disulfide bond</keyword>
<dbReference type="GO" id="GO:0005615">
    <property type="term" value="C:extracellular space"/>
    <property type="evidence" value="ECO:0000318"/>
    <property type="project" value="GO_Central"/>
</dbReference>
<evidence type="ECO:0000256" key="5">
    <source>
        <dbReference type="ARBA" id="ARBA00023030"/>
    </source>
</evidence>
<dbReference type="GO" id="GO:0008083">
    <property type="term" value="F:growth factor activity"/>
    <property type="evidence" value="ECO:0000318"/>
    <property type="project" value="GO_Central"/>
</dbReference>
<organism evidence="10 11">
    <name type="scientific">Ornithorhynchus anatinus</name>
    <name type="common">Duckbill platypus</name>
    <dbReference type="NCBI Taxonomy" id="9258"/>
    <lineage>
        <taxon>Eukaryota</taxon>
        <taxon>Metazoa</taxon>
        <taxon>Chordata</taxon>
        <taxon>Craniata</taxon>
        <taxon>Vertebrata</taxon>
        <taxon>Euteleostomi</taxon>
        <taxon>Mammalia</taxon>
        <taxon>Monotremata</taxon>
        <taxon>Ornithorhynchidae</taxon>
        <taxon>Ornithorhynchus</taxon>
    </lineage>
</organism>
<evidence type="ECO:0000313" key="10">
    <source>
        <dbReference type="Ensembl" id="ENSOANP00000000974.2"/>
    </source>
</evidence>
<name>F7EWB5_ORNAN</name>
<reference evidence="10" key="2">
    <citation type="submission" date="2025-08" db="UniProtKB">
        <authorList>
            <consortium name="Ensembl"/>
        </authorList>
    </citation>
    <scope>IDENTIFICATION</scope>
    <source>
        <strain evidence="10">Glennie</strain>
    </source>
</reference>
<dbReference type="AlphaFoldDB" id="F7EWB5"/>
<evidence type="ECO:0000256" key="2">
    <source>
        <dbReference type="ARBA" id="ARBA00009832"/>
    </source>
</evidence>
<evidence type="ECO:0000259" key="9">
    <source>
        <dbReference type="PROSITE" id="PS51362"/>
    </source>
</evidence>
<dbReference type="FunCoup" id="F7EWB5">
    <property type="interactions" value="432"/>
</dbReference>
<feature type="domain" description="TGF-beta family profile" evidence="9">
    <location>
        <begin position="55"/>
        <end position="158"/>
    </location>
</feature>
<dbReference type="CDD" id="cd19382">
    <property type="entry name" value="TGF_beta_Persephin"/>
    <property type="match status" value="1"/>
</dbReference>
<comment type="similarity">
    <text evidence="2">Belongs to the TGF-beta family. GDNF subfamily.</text>
</comment>
<evidence type="ECO:0000256" key="7">
    <source>
        <dbReference type="RuleBase" id="RU000354"/>
    </source>
</evidence>
<comment type="subcellular location">
    <subcellularLocation>
        <location evidence="1">Secreted</location>
    </subcellularLocation>
</comment>
<keyword evidence="5 7" id="KW-0339">Growth factor</keyword>
<dbReference type="SUPFAM" id="SSF57501">
    <property type="entry name" value="Cystine-knot cytokines"/>
    <property type="match status" value="1"/>
</dbReference>
<dbReference type="Pfam" id="PF00019">
    <property type="entry name" value="TGF_beta"/>
    <property type="match status" value="1"/>
</dbReference>
<dbReference type="PANTHER" id="PTHR12173:SF8">
    <property type="entry name" value="PERSEPHIN"/>
    <property type="match status" value="1"/>
</dbReference>
<dbReference type="PANTHER" id="PTHR12173">
    <property type="entry name" value="GDNF SUBFAMILY OF TGF-BETA FAMILY"/>
    <property type="match status" value="1"/>
</dbReference>
<dbReference type="GO" id="GO:0030116">
    <property type="term" value="F:glial cell-derived neurotrophic factor receptor binding"/>
    <property type="evidence" value="ECO:0007669"/>
    <property type="project" value="InterPro"/>
</dbReference>
<keyword evidence="3" id="KW-0964">Secreted</keyword>
<keyword evidence="11" id="KW-1185">Reference proteome</keyword>
<reference evidence="10 11" key="1">
    <citation type="journal article" date="2008" name="Nature">
        <title>Genome analysis of the platypus reveals unique signatures of evolution.</title>
        <authorList>
            <person name="Warren W.C."/>
            <person name="Hillier L.W."/>
            <person name="Marshall Graves J.A."/>
            <person name="Birney E."/>
            <person name="Ponting C.P."/>
            <person name="Grutzner F."/>
            <person name="Belov K."/>
            <person name="Miller W."/>
            <person name="Clarke L."/>
            <person name="Chinwalla A.T."/>
            <person name="Yang S.P."/>
            <person name="Heger A."/>
            <person name="Locke D.P."/>
            <person name="Miethke P."/>
            <person name="Waters P.D."/>
            <person name="Veyrunes F."/>
            <person name="Fulton L."/>
            <person name="Fulton B."/>
            <person name="Graves T."/>
            <person name="Wallis J."/>
            <person name="Puente X.S."/>
            <person name="Lopez-Otin C."/>
            <person name="Ordonez G.R."/>
            <person name="Eichler E.E."/>
            <person name="Chen L."/>
            <person name="Cheng Z."/>
            <person name="Deakin J.E."/>
            <person name="Alsop A."/>
            <person name="Thompson K."/>
            <person name="Kirby P."/>
            <person name="Papenfuss A.T."/>
            <person name="Wakefield M.J."/>
            <person name="Olender T."/>
            <person name="Lancet D."/>
            <person name="Huttley G.A."/>
            <person name="Smit A.F."/>
            <person name="Pask A."/>
            <person name="Temple-Smith P."/>
            <person name="Batzer M.A."/>
            <person name="Walker J.A."/>
            <person name="Konkel M.K."/>
            <person name="Harris R.S."/>
            <person name="Whittington C.M."/>
            <person name="Wong E.S."/>
            <person name="Gemmell N.J."/>
            <person name="Buschiazzo E."/>
            <person name="Vargas Jentzsch I.M."/>
            <person name="Merkel A."/>
            <person name="Schmitz J."/>
            <person name="Zemann A."/>
            <person name="Churakov G."/>
            <person name="Kriegs J.O."/>
            <person name="Brosius J."/>
            <person name="Murchison E.P."/>
            <person name="Sachidanandam R."/>
            <person name="Smith C."/>
            <person name="Hannon G.J."/>
            <person name="Tsend-Ayush E."/>
            <person name="McMillan D."/>
            <person name="Attenborough R."/>
            <person name="Rens W."/>
            <person name="Ferguson-Smith M."/>
            <person name="Lefevre C.M."/>
            <person name="Sharp J.A."/>
            <person name="Nicholas K.R."/>
            <person name="Ray D.A."/>
            <person name="Kube M."/>
            <person name="Reinhardt R."/>
            <person name="Pringle T.H."/>
            <person name="Taylor J."/>
            <person name="Jones R.C."/>
            <person name="Nixon B."/>
            <person name="Dacheux J.L."/>
            <person name="Niwa H."/>
            <person name="Sekita Y."/>
            <person name="Huang X."/>
            <person name="Stark A."/>
            <person name="Kheradpour P."/>
            <person name="Kellis M."/>
            <person name="Flicek P."/>
            <person name="Chen Y."/>
            <person name="Webber C."/>
            <person name="Hardison R."/>
            <person name="Nelson J."/>
            <person name="Hallsworth-Pepin K."/>
            <person name="Delehaunty K."/>
            <person name="Markovic C."/>
            <person name="Minx P."/>
            <person name="Feng Y."/>
            <person name="Kremitzki C."/>
            <person name="Mitreva M."/>
            <person name="Glasscock J."/>
            <person name="Wylie T."/>
            <person name="Wohldmann P."/>
            <person name="Thiru P."/>
            <person name="Nhan M.N."/>
            <person name="Pohl C.S."/>
            <person name="Smith S.M."/>
            <person name="Hou S."/>
            <person name="Nefedov M."/>
            <person name="de Jong P.J."/>
            <person name="Renfree M.B."/>
            <person name="Mardis E.R."/>
            <person name="Wilson R.K."/>
        </authorList>
    </citation>
    <scope>NUCLEOTIDE SEQUENCE [LARGE SCALE GENOMIC DNA]</scope>
    <source>
        <strain evidence="10 11">Glennie</strain>
    </source>
</reference>
<dbReference type="STRING" id="9258.ENSOANP00000000974"/>
<dbReference type="Proteomes" id="UP000002279">
    <property type="component" value="Chromosome X1"/>
</dbReference>
<evidence type="ECO:0000313" key="11">
    <source>
        <dbReference type="Proteomes" id="UP000002279"/>
    </source>
</evidence>